<dbReference type="InterPro" id="IPR005843">
    <property type="entry name" value="A-D-PHexomutase_C"/>
</dbReference>
<sequence length="466" mass="48601">MGEAASHPAVFPLGAPLADGVARFGTDGIRGRVGTGVTPALALQVGYWTGVVLQADGPVVIGTDSRRSGPMLVAALSAGLMAAGREVWQLGLCPTPAVPGTIRRQGAAGGLMVSASHNPPHDNGIKVFGASGAKLVAARQQAIEAGLQGRTAAPPLVGSGRLVTRPDLLAAYVASLRASTGGQRLDGCRVVLDLCWGSATACGEELFRSLGAEVLVLHGEPDGERINQGCGSTHLEPLKRAVLESGADMGFAFDGDADRMLAVDGRGRVVDGDHTLYLWGSALRREGQLPDDRLVATVMSNLGFERAWQASGGVLERTDVGDQHVHAAMEALGAGLGGEQSGHILSARHGMSGDGLLTALQVATLIQGGGLKLAEWMDGSFQPYPQRLVNVTVPDRQRRQQWQQCEPLRLAVAEAEAAMAGHGRVLVRASGTEPLLRVMVEAAEQSQVDHWSESLAAAAEEHLNRA</sequence>
<dbReference type="InterPro" id="IPR036900">
    <property type="entry name" value="A-D-PHexomutase_C_sf"/>
</dbReference>
<feature type="domain" description="Alpha-D-phosphohexomutase alpha/beta/alpha" evidence="11">
    <location>
        <begin position="171"/>
        <end position="267"/>
    </location>
</feature>
<evidence type="ECO:0000259" key="9">
    <source>
        <dbReference type="Pfam" id="PF00408"/>
    </source>
</evidence>
<dbReference type="PROSITE" id="PS00710">
    <property type="entry name" value="PGM_PMM"/>
    <property type="match status" value="1"/>
</dbReference>
<feature type="domain" description="Alpha-D-phosphohexomutase alpha/beta/alpha" evidence="10">
    <location>
        <begin position="23"/>
        <end position="148"/>
    </location>
</feature>
<dbReference type="PANTHER" id="PTHR42946">
    <property type="entry name" value="PHOSPHOHEXOSE MUTASE"/>
    <property type="match status" value="1"/>
</dbReference>
<dbReference type="GO" id="GO:0006048">
    <property type="term" value="P:UDP-N-acetylglucosamine biosynthetic process"/>
    <property type="evidence" value="ECO:0007669"/>
    <property type="project" value="TreeGrafter"/>
</dbReference>
<dbReference type="Gene3D" id="3.40.120.10">
    <property type="entry name" value="Alpha-D-Glucose-1,6-Bisphosphate, subunit A, domain 3"/>
    <property type="match status" value="3"/>
</dbReference>
<dbReference type="CDD" id="cd05802">
    <property type="entry name" value="GlmM"/>
    <property type="match status" value="1"/>
</dbReference>
<dbReference type="AlphaFoldDB" id="K9P835"/>
<dbReference type="EC" id="5.4.2.10" evidence="6 8"/>
<dbReference type="InterPro" id="IPR016055">
    <property type="entry name" value="A-D-PHexomutase_a/b/a-I/II/III"/>
</dbReference>
<reference evidence="14" key="1">
    <citation type="journal article" date="2013" name="Proc. Natl. Acad. Sci. U.S.A.">
        <title>Improving the coverage of the cyanobacterial phylum using diversity-driven genome sequencing.</title>
        <authorList>
            <person name="Shih P.M."/>
            <person name="Wu D."/>
            <person name="Latifi A."/>
            <person name="Axen S.D."/>
            <person name="Fewer D.P."/>
            <person name="Talla E."/>
            <person name="Calteau A."/>
            <person name="Cai F."/>
            <person name="Tandeau de Marsac N."/>
            <person name="Rippka R."/>
            <person name="Herdman M."/>
            <person name="Sivonen K."/>
            <person name="Coursin T."/>
            <person name="Laurent T."/>
            <person name="Goodwin L."/>
            <person name="Nolan M."/>
            <person name="Davenport K.W."/>
            <person name="Han C.S."/>
            <person name="Rubin E.M."/>
            <person name="Eisen J.A."/>
            <person name="Woyke T."/>
            <person name="Gugger M."/>
            <person name="Kerfeld C.A."/>
        </authorList>
    </citation>
    <scope>NUCLEOTIDE SEQUENCE [LARGE SCALE GENOMIC DNA]</scope>
    <source>
        <strain evidence="14">ATCC 27147 / PCC 6307</strain>
    </source>
</reference>
<feature type="domain" description="Alpha-D-phosphohexomutase C-terminal" evidence="9">
    <location>
        <begin position="388"/>
        <end position="457"/>
    </location>
</feature>
<feature type="domain" description="Alpha-D-phosphohexomutase alpha/beta/alpha" evidence="12">
    <location>
        <begin position="271"/>
        <end position="384"/>
    </location>
</feature>
<dbReference type="eggNOG" id="COG1109">
    <property type="taxonomic scope" value="Bacteria"/>
</dbReference>
<dbReference type="Pfam" id="PF02880">
    <property type="entry name" value="PGM_PMM_III"/>
    <property type="match status" value="1"/>
</dbReference>
<feature type="active site" description="Phosphoserine intermediate" evidence="6">
    <location>
        <position position="116"/>
    </location>
</feature>
<dbReference type="InterPro" id="IPR005841">
    <property type="entry name" value="Alpha-D-phosphohexomutase_SF"/>
</dbReference>
<evidence type="ECO:0000256" key="1">
    <source>
        <dbReference type="ARBA" id="ARBA00010231"/>
    </source>
</evidence>
<evidence type="ECO:0000259" key="10">
    <source>
        <dbReference type="Pfam" id="PF02878"/>
    </source>
</evidence>
<dbReference type="InterPro" id="IPR005846">
    <property type="entry name" value="A-D-PHexomutase_a/b/a-III"/>
</dbReference>
<keyword evidence="5 6" id="KW-0413">Isomerase</keyword>
<keyword evidence="2 6" id="KW-0597">Phosphoprotein</keyword>
<feature type="binding site" evidence="6">
    <location>
        <position position="258"/>
    </location>
    <ligand>
        <name>Mg(2+)</name>
        <dbReference type="ChEBI" id="CHEBI:18420"/>
    </ligand>
</feature>
<evidence type="ECO:0000256" key="7">
    <source>
        <dbReference type="RuleBase" id="RU004326"/>
    </source>
</evidence>
<dbReference type="HOGENOM" id="CLU_016950_7_0_3"/>
<dbReference type="InterPro" id="IPR050060">
    <property type="entry name" value="Phosphoglucosamine_mutase"/>
</dbReference>
<evidence type="ECO:0000259" key="11">
    <source>
        <dbReference type="Pfam" id="PF02879"/>
    </source>
</evidence>
<dbReference type="PANTHER" id="PTHR42946:SF1">
    <property type="entry name" value="PHOSPHOGLUCOMUTASE (ALPHA-D-GLUCOSE-1,6-BISPHOSPHATE-DEPENDENT)"/>
    <property type="match status" value="1"/>
</dbReference>
<dbReference type="Proteomes" id="UP000010388">
    <property type="component" value="Chromosome"/>
</dbReference>
<dbReference type="GO" id="GO:0009252">
    <property type="term" value="P:peptidoglycan biosynthetic process"/>
    <property type="evidence" value="ECO:0007669"/>
    <property type="project" value="TreeGrafter"/>
</dbReference>
<evidence type="ECO:0000256" key="5">
    <source>
        <dbReference type="ARBA" id="ARBA00023235"/>
    </source>
</evidence>
<evidence type="ECO:0000256" key="8">
    <source>
        <dbReference type="RuleBase" id="RU004327"/>
    </source>
</evidence>
<dbReference type="SUPFAM" id="SSF55957">
    <property type="entry name" value="Phosphoglucomutase, C-terminal domain"/>
    <property type="match status" value="1"/>
</dbReference>
<dbReference type="STRING" id="292564.Cyagr_2009"/>
<comment type="similarity">
    <text evidence="1 6 7">Belongs to the phosphohexose mutase family.</text>
</comment>
<dbReference type="PATRIC" id="fig|292564.3.peg.1909"/>
<evidence type="ECO:0000259" key="12">
    <source>
        <dbReference type="Pfam" id="PF02880"/>
    </source>
</evidence>
<feature type="binding site" evidence="6">
    <location>
        <position position="256"/>
    </location>
    <ligand>
        <name>Mg(2+)</name>
        <dbReference type="ChEBI" id="CHEBI:18420"/>
    </ligand>
</feature>
<comment type="catalytic activity">
    <reaction evidence="6 8">
        <text>alpha-D-glucosamine 1-phosphate = D-glucosamine 6-phosphate</text>
        <dbReference type="Rhea" id="RHEA:23424"/>
        <dbReference type="ChEBI" id="CHEBI:58516"/>
        <dbReference type="ChEBI" id="CHEBI:58725"/>
        <dbReference type="EC" id="5.4.2.10"/>
    </reaction>
</comment>
<accession>K9P835</accession>
<dbReference type="GO" id="GO:0004615">
    <property type="term" value="F:phosphomannomutase activity"/>
    <property type="evidence" value="ECO:0007669"/>
    <property type="project" value="TreeGrafter"/>
</dbReference>
<dbReference type="SUPFAM" id="SSF53738">
    <property type="entry name" value="Phosphoglucomutase, first 3 domains"/>
    <property type="match status" value="3"/>
</dbReference>
<feature type="modified residue" description="Phosphoserine" evidence="6">
    <location>
        <position position="116"/>
    </location>
</feature>
<dbReference type="GO" id="GO:0005975">
    <property type="term" value="P:carbohydrate metabolic process"/>
    <property type="evidence" value="ECO:0007669"/>
    <property type="project" value="InterPro"/>
</dbReference>
<dbReference type="KEGG" id="cgc:Cyagr_2009"/>
<proteinExistence type="inferred from homology"/>
<keyword evidence="4 6" id="KW-0460">Magnesium</keyword>
<dbReference type="InterPro" id="IPR006352">
    <property type="entry name" value="GlmM_bact"/>
</dbReference>
<dbReference type="FunFam" id="3.40.120.10:FF:000002">
    <property type="entry name" value="Phosphoglucosamine mutase"/>
    <property type="match status" value="1"/>
</dbReference>
<feature type="binding site" evidence="6">
    <location>
        <position position="254"/>
    </location>
    <ligand>
        <name>Mg(2+)</name>
        <dbReference type="ChEBI" id="CHEBI:18420"/>
    </ligand>
</feature>
<evidence type="ECO:0000313" key="13">
    <source>
        <dbReference type="EMBL" id="AFY29133.1"/>
    </source>
</evidence>
<evidence type="ECO:0000256" key="2">
    <source>
        <dbReference type="ARBA" id="ARBA00022553"/>
    </source>
</evidence>
<comment type="function">
    <text evidence="6 8">Catalyzes the conversion of glucosamine-6-phosphate to glucosamine-1-phosphate.</text>
</comment>
<dbReference type="EMBL" id="CP003495">
    <property type="protein sequence ID" value="AFY29133.1"/>
    <property type="molecule type" value="Genomic_DNA"/>
</dbReference>
<dbReference type="Gene3D" id="3.30.310.50">
    <property type="entry name" value="Alpha-D-phosphohexomutase, C-terminal domain"/>
    <property type="match status" value="1"/>
</dbReference>
<dbReference type="Pfam" id="PF00408">
    <property type="entry name" value="PGM_PMM_IV"/>
    <property type="match status" value="1"/>
</dbReference>
<comment type="cofactor">
    <cofactor evidence="6">
        <name>Mg(2+)</name>
        <dbReference type="ChEBI" id="CHEBI:18420"/>
    </cofactor>
    <text evidence="6">Binds 1 Mg(2+) ion per subunit.</text>
</comment>
<evidence type="ECO:0000256" key="3">
    <source>
        <dbReference type="ARBA" id="ARBA00022723"/>
    </source>
</evidence>
<dbReference type="FunFam" id="3.30.310.50:FF:000001">
    <property type="entry name" value="Phosphoglucosamine mutase"/>
    <property type="match status" value="1"/>
</dbReference>
<dbReference type="NCBIfam" id="TIGR01455">
    <property type="entry name" value="glmM"/>
    <property type="match status" value="1"/>
</dbReference>
<dbReference type="Pfam" id="PF02878">
    <property type="entry name" value="PGM_PMM_I"/>
    <property type="match status" value="1"/>
</dbReference>
<feature type="binding site" description="via phosphate group" evidence="6">
    <location>
        <position position="116"/>
    </location>
    <ligand>
        <name>Mg(2+)</name>
        <dbReference type="ChEBI" id="CHEBI:18420"/>
    </ligand>
</feature>
<dbReference type="GO" id="GO:0000287">
    <property type="term" value="F:magnesium ion binding"/>
    <property type="evidence" value="ECO:0007669"/>
    <property type="project" value="UniProtKB-UniRule"/>
</dbReference>
<gene>
    <name evidence="6" type="primary">glmM</name>
    <name evidence="13" type="ordered locus">Cyagr_2009</name>
</gene>
<dbReference type="InterPro" id="IPR005844">
    <property type="entry name" value="A-D-PHexomutase_a/b/a-I"/>
</dbReference>
<protein>
    <recommendedName>
        <fullName evidence="6 8">Phosphoglucosamine mutase</fullName>
        <ecNumber evidence="6 8">5.4.2.10</ecNumber>
    </recommendedName>
</protein>
<dbReference type="GO" id="GO:0008966">
    <property type="term" value="F:phosphoglucosamine mutase activity"/>
    <property type="evidence" value="ECO:0007669"/>
    <property type="project" value="UniProtKB-UniRule"/>
</dbReference>
<organism evidence="13 14">
    <name type="scientific">Cyanobium gracile (strain ATCC 27147 / PCC 6307)</name>
    <dbReference type="NCBI Taxonomy" id="292564"/>
    <lineage>
        <taxon>Bacteria</taxon>
        <taxon>Bacillati</taxon>
        <taxon>Cyanobacteriota</taxon>
        <taxon>Cyanophyceae</taxon>
        <taxon>Synechococcales</taxon>
        <taxon>Prochlorococcaceae</taxon>
        <taxon>Cyanobium</taxon>
    </lineage>
</organism>
<dbReference type="RefSeq" id="WP_015109578.1">
    <property type="nucleotide sequence ID" value="NC_019675.1"/>
</dbReference>
<name>K9P835_CYAGP</name>
<evidence type="ECO:0000313" key="14">
    <source>
        <dbReference type="Proteomes" id="UP000010388"/>
    </source>
</evidence>
<evidence type="ECO:0000256" key="6">
    <source>
        <dbReference type="HAMAP-Rule" id="MF_01554"/>
    </source>
</evidence>
<comment type="PTM">
    <text evidence="6">Activated by phosphorylation.</text>
</comment>
<dbReference type="HAMAP" id="MF_01554_B">
    <property type="entry name" value="GlmM_B"/>
    <property type="match status" value="1"/>
</dbReference>
<evidence type="ECO:0000256" key="4">
    <source>
        <dbReference type="ARBA" id="ARBA00022842"/>
    </source>
</evidence>
<dbReference type="GO" id="GO:0005829">
    <property type="term" value="C:cytosol"/>
    <property type="evidence" value="ECO:0007669"/>
    <property type="project" value="TreeGrafter"/>
</dbReference>
<dbReference type="Pfam" id="PF02879">
    <property type="entry name" value="PGM_PMM_II"/>
    <property type="match status" value="1"/>
</dbReference>
<dbReference type="InterPro" id="IPR016066">
    <property type="entry name" value="A-D-PHexomutase_CS"/>
</dbReference>
<dbReference type="OrthoDB" id="9806956at2"/>
<keyword evidence="3 6" id="KW-0479">Metal-binding</keyword>
<dbReference type="InterPro" id="IPR005845">
    <property type="entry name" value="A-D-PHexomutase_a/b/a-II"/>
</dbReference>
<dbReference type="PRINTS" id="PR00509">
    <property type="entry name" value="PGMPMM"/>
</dbReference>